<keyword evidence="10" id="KW-0735">Signal-anchor</keyword>
<evidence type="ECO:0000313" key="22">
    <source>
        <dbReference type="Proteomes" id="UP000252015"/>
    </source>
</evidence>
<keyword evidence="5" id="KW-1003">Cell membrane</keyword>
<keyword evidence="12" id="KW-1133">Transmembrane helix</keyword>
<dbReference type="InterPro" id="IPR001460">
    <property type="entry name" value="PCN-bd_Tpept"/>
</dbReference>
<evidence type="ECO:0000256" key="2">
    <source>
        <dbReference type="ARBA" id="ARBA00004752"/>
    </source>
</evidence>
<feature type="domain" description="Penicillin-binding protein transpeptidase" evidence="19">
    <location>
        <begin position="160"/>
        <end position="484"/>
    </location>
</feature>
<dbReference type="Pfam" id="PF21922">
    <property type="entry name" value="PBP_dimer_2"/>
    <property type="match status" value="1"/>
</dbReference>
<dbReference type="PANTHER" id="PTHR30627:SF24">
    <property type="entry name" value="PENICILLIN-BINDING PROTEIN 4B"/>
    <property type="match status" value="1"/>
</dbReference>
<proteinExistence type="inferred from homology"/>
<name>A0A375YVM3_MYCSH</name>
<evidence type="ECO:0000256" key="13">
    <source>
        <dbReference type="ARBA" id="ARBA00023136"/>
    </source>
</evidence>
<comment type="subcellular location">
    <subcellularLocation>
        <location evidence="1">Cell inner membrane</location>
        <topology evidence="1">Single-pass type II membrane protein</topology>
    </subcellularLocation>
</comment>
<evidence type="ECO:0000259" key="20">
    <source>
        <dbReference type="Pfam" id="PF21922"/>
    </source>
</evidence>
<evidence type="ECO:0000256" key="7">
    <source>
        <dbReference type="ARBA" id="ARBA00022692"/>
    </source>
</evidence>
<evidence type="ECO:0000256" key="4">
    <source>
        <dbReference type="ARBA" id="ARBA00012448"/>
    </source>
</evidence>
<comment type="pathway">
    <text evidence="2">Cell wall biogenesis; peptidoglycan biosynthesis.</text>
</comment>
<dbReference type="EMBL" id="UEGW01000001">
    <property type="protein sequence ID" value="SRX92872.1"/>
    <property type="molecule type" value="Genomic_DNA"/>
</dbReference>
<protein>
    <recommendedName>
        <fullName evidence="17">Peptidoglycan D,D-transpeptidase PbpA</fullName>
        <ecNumber evidence="4">3.4.16.4</ecNumber>
    </recommendedName>
    <alternativeName>
        <fullName evidence="18">Penicillin-binding protein A</fullName>
    </alternativeName>
</protein>
<dbReference type="InterPro" id="IPR054120">
    <property type="entry name" value="PBPA_dimer"/>
</dbReference>
<dbReference type="InterPro" id="IPR012338">
    <property type="entry name" value="Beta-lactam/transpept-like"/>
</dbReference>
<dbReference type="Pfam" id="PF00905">
    <property type="entry name" value="Transpeptidase"/>
    <property type="match status" value="1"/>
</dbReference>
<dbReference type="SUPFAM" id="SSF56601">
    <property type="entry name" value="beta-lactamase/transpeptidase-like"/>
    <property type="match status" value="1"/>
</dbReference>
<dbReference type="Proteomes" id="UP000252015">
    <property type="component" value="Unassembled WGS sequence"/>
</dbReference>
<dbReference type="Gene3D" id="3.40.710.10">
    <property type="entry name" value="DD-peptidase/beta-lactamase superfamily"/>
    <property type="match status" value="1"/>
</dbReference>
<dbReference type="GO" id="GO:0005886">
    <property type="term" value="C:plasma membrane"/>
    <property type="evidence" value="ECO:0007669"/>
    <property type="project" value="UniProtKB-SubCell"/>
</dbReference>
<comment type="pathway">
    <text evidence="16">Glycan biosynthesis.</text>
</comment>
<evidence type="ECO:0000256" key="14">
    <source>
        <dbReference type="ARBA" id="ARBA00023316"/>
    </source>
</evidence>
<dbReference type="GO" id="GO:0071555">
    <property type="term" value="P:cell wall organization"/>
    <property type="evidence" value="ECO:0007669"/>
    <property type="project" value="UniProtKB-KW"/>
</dbReference>
<evidence type="ECO:0000256" key="1">
    <source>
        <dbReference type="ARBA" id="ARBA00004249"/>
    </source>
</evidence>
<keyword evidence="6" id="KW-0997">Cell inner membrane</keyword>
<keyword evidence="7" id="KW-0812">Transmembrane</keyword>
<evidence type="ECO:0000256" key="9">
    <source>
        <dbReference type="ARBA" id="ARBA00022960"/>
    </source>
</evidence>
<keyword evidence="11" id="KW-0573">Peptidoglycan synthesis</keyword>
<evidence type="ECO:0000256" key="12">
    <source>
        <dbReference type="ARBA" id="ARBA00022989"/>
    </source>
</evidence>
<evidence type="ECO:0000256" key="18">
    <source>
        <dbReference type="ARBA" id="ARBA00075710"/>
    </source>
</evidence>
<dbReference type="AlphaFoldDB" id="A0A375YVM3"/>
<organism evidence="21 22">
    <name type="scientific">Mycobacterium shimoidei</name>
    <dbReference type="NCBI Taxonomy" id="29313"/>
    <lineage>
        <taxon>Bacteria</taxon>
        <taxon>Bacillati</taxon>
        <taxon>Actinomycetota</taxon>
        <taxon>Actinomycetes</taxon>
        <taxon>Mycobacteriales</taxon>
        <taxon>Mycobacteriaceae</taxon>
        <taxon>Mycobacterium</taxon>
    </lineage>
</organism>
<feature type="domain" description="Penicillin binding protein A dimerisation" evidence="20">
    <location>
        <begin position="52"/>
        <end position="134"/>
    </location>
</feature>
<comment type="catalytic activity">
    <reaction evidence="15">
        <text>Preferential cleavage: (Ac)2-L-Lys-D-Ala-|-D-Ala. Also transpeptidation of peptidyl-alanyl moieties that are N-acyl substituents of D-alanine.</text>
        <dbReference type="EC" id="3.4.16.4"/>
    </reaction>
</comment>
<dbReference type="STRING" id="29313.BHQ16_00620"/>
<keyword evidence="14" id="KW-0961">Cell wall biogenesis/degradation</keyword>
<keyword evidence="9" id="KW-0133">Cell shape</keyword>
<reference evidence="21 22" key="1">
    <citation type="submission" date="2018-05" db="EMBL/GenBank/DDBJ databases">
        <authorList>
            <consortium name="IHU Genomes"/>
        </authorList>
    </citation>
    <scope>NUCLEOTIDE SEQUENCE [LARGE SCALE GENOMIC DNA]</scope>
    <source>
        <strain evidence="21 22">P7336</strain>
    </source>
</reference>
<keyword evidence="22" id="KW-1185">Reference proteome</keyword>
<evidence type="ECO:0000256" key="3">
    <source>
        <dbReference type="ARBA" id="ARBA00007171"/>
    </source>
</evidence>
<evidence type="ECO:0000256" key="10">
    <source>
        <dbReference type="ARBA" id="ARBA00022968"/>
    </source>
</evidence>
<evidence type="ECO:0000256" key="8">
    <source>
        <dbReference type="ARBA" id="ARBA00022801"/>
    </source>
</evidence>
<dbReference type="GO" id="GO:0009002">
    <property type="term" value="F:serine-type D-Ala-D-Ala carboxypeptidase activity"/>
    <property type="evidence" value="ECO:0007669"/>
    <property type="project" value="UniProtKB-EC"/>
</dbReference>
<dbReference type="Gene3D" id="3.90.1310.10">
    <property type="entry name" value="Penicillin-binding protein 2a (Domain 2)"/>
    <property type="match status" value="1"/>
</dbReference>
<evidence type="ECO:0000256" key="16">
    <source>
        <dbReference type="ARBA" id="ARBA00060592"/>
    </source>
</evidence>
<evidence type="ECO:0000256" key="15">
    <source>
        <dbReference type="ARBA" id="ARBA00034000"/>
    </source>
</evidence>
<accession>A0A375YVM3</accession>
<dbReference type="GO" id="GO:0008658">
    <property type="term" value="F:penicillin binding"/>
    <property type="evidence" value="ECO:0007669"/>
    <property type="project" value="InterPro"/>
</dbReference>
<dbReference type="InterPro" id="IPR050515">
    <property type="entry name" value="Beta-lactam/transpept"/>
</dbReference>
<evidence type="ECO:0000256" key="5">
    <source>
        <dbReference type="ARBA" id="ARBA00022475"/>
    </source>
</evidence>
<evidence type="ECO:0000313" key="21">
    <source>
        <dbReference type="EMBL" id="SRX92872.1"/>
    </source>
</evidence>
<dbReference type="PANTHER" id="PTHR30627">
    <property type="entry name" value="PEPTIDOGLYCAN D,D-TRANSPEPTIDASE"/>
    <property type="match status" value="1"/>
</dbReference>
<keyword evidence="13" id="KW-0472">Membrane</keyword>
<dbReference type="GO" id="GO:0071972">
    <property type="term" value="F:peptidoglycan L,D-transpeptidase activity"/>
    <property type="evidence" value="ECO:0007669"/>
    <property type="project" value="TreeGrafter"/>
</dbReference>
<evidence type="ECO:0000259" key="19">
    <source>
        <dbReference type="Pfam" id="PF00905"/>
    </source>
</evidence>
<dbReference type="FunFam" id="3.40.710.10:FF:000022">
    <property type="entry name" value="Penicillin-binding protein A"/>
    <property type="match status" value="1"/>
</dbReference>
<dbReference type="EC" id="3.4.16.4" evidence="4"/>
<evidence type="ECO:0000256" key="6">
    <source>
        <dbReference type="ARBA" id="ARBA00022519"/>
    </source>
</evidence>
<evidence type="ECO:0000256" key="11">
    <source>
        <dbReference type="ARBA" id="ARBA00022984"/>
    </source>
</evidence>
<gene>
    <name evidence="21" type="ORF">MSP7336_01100</name>
</gene>
<dbReference type="GO" id="GO:0009252">
    <property type="term" value="P:peptidoglycan biosynthetic process"/>
    <property type="evidence" value="ECO:0007669"/>
    <property type="project" value="UniProtKB-KW"/>
</dbReference>
<evidence type="ECO:0000256" key="17">
    <source>
        <dbReference type="ARBA" id="ARBA00068836"/>
    </source>
</evidence>
<dbReference type="RefSeq" id="WP_113963228.1">
    <property type="nucleotide sequence ID" value="NZ_UEGW01000001.1"/>
</dbReference>
<comment type="similarity">
    <text evidence="3">Belongs to the transpeptidase family.</text>
</comment>
<dbReference type="GO" id="GO:0008360">
    <property type="term" value="P:regulation of cell shape"/>
    <property type="evidence" value="ECO:0007669"/>
    <property type="project" value="UniProtKB-KW"/>
</dbReference>
<keyword evidence="8" id="KW-0378">Hydrolase</keyword>
<sequence>MNASLRRISVTVMALIVLLLLNATVTQVFTADGLRADPRNQRVLLDEYSRQRGQITAGGQLLAYSVATDNRFHFLRVYPEPLVYAPVTGFYSLRYSSTGLERAEDPVLNGSDRRLFGLRLADFFTARDPRGGHVNTTINPHVQEAAWDAMQQGCNGPCKGAVVALEPSTGKILALVSSPSYDPNLLASHNVEEQSRAWQGLRDDPNSALTNRAIAETYPPGSTFKVITTAAALQSGATEDAQLTAAPTIPLPDSTAVLANYGGEPCGSGATVSLREAFERSCNTAFVQLGLMTGADALRSTAHAFGLDASPEAIPLQVAESTLGPIPDAAALGMSSIGQKDVALTPLQNAVVAATIANNGVTMQPYLVESLKGPDLSNIGKATPHERRRAVSPQVAAKLTELMVGAEQFTQQKGAIPGVQIASKTGTAEHGTDPRNTPPHAWYIAFAPAPSPKVAVAVLVEDGGDRLSATGGALAAPIGRAVIEAALQGGP</sequence>